<protein>
    <submittedName>
        <fullName evidence="1">Uncharacterized protein</fullName>
    </submittedName>
</protein>
<proteinExistence type="predicted"/>
<dbReference type="RefSeq" id="WP_066384810.1">
    <property type="nucleotide sequence ID" value="NZ_LTAZ01000013.1"/>
</dbReference>
<dbReference type="EMBL" id="LTAZ01000013">
    <property type="protein sequence ID" value="KYH24356.1"/>
    <property type="molecule type" value="Genomic_DNA"/>
</dbReference>
<sequence>MNERLIVHSPSIDANHFSSPVRVGVLETLLCTGKCQQLVRIPIGRMIVEQPENFLVGHLGFPTVAMLGILEKGCPDLVYALVATHRLVLLAVRIRIELGLEFGDAFGEPVVVFLKDCNLLVHPRVVLANVFFVITEIFMDEVLRYETGFQIQTRL</sequence>
<reference evidence="1 2" key="1">
    <citation type="submission" date="2016-02" db="EMBL/GenBank/DDBJ databases">
        <title>Genome sequence of Halalkalicoccus paucihalophilus DSM 24557.</title>
        <authorList>
            <person name="Poehlein A."/>
            <person name="Daniel R."/>
        </authorList>
    </citation>
    <scope>NUCLEOTIDE SEQUENCE [LARGE SCALE GENOMIC DNA]</scope>
    <source>
        <strain evidence="1 2">DSM 24557</strain>
    </source>
</reference>
<dbReference type="AlphaFoldDB" id="A0A151A9H3"/>
<gene>
    <name evidence="1" type="ORF">HAPAU_33390</name>
</gene>
<accession>A0A151A9H3</accession>
<name>A0A151A9H3_9EURY</name>
<evidence type="ECO:0000313" key="2">
    <source>
        <dbReference type="Proteomes" id="UP000075321"/>
    </source>
</evidence>
<evidence type="ECO:0000313" key="1">
    <source>
        <dbReference type="EMBL" id="KYH24356.1"/>
    </source>
</evidence>
<dbReference type="Proteomes" id="UP000075321">
    <property type="component" value="Unassembled WGS sequence"/>
</dbReference>
<keyword evidence="2" id="KW-1185">Reference proteome</keyword>
<dbReference type="PATRIC" id="fig|1008153.3.peg.3509"/>
<comment type="caution">
    <text evidence="1">The sequence shown here is derived from an EMBL/GenBank/DDBJ whole genome shotgun (WGS) entry which is preliminary data.</text>
</comment>
<organism evidence="1 2">
    <name type="scientific">Halalkalicoccus paucihalophilus</name>
    <dbReference type="NCBI Taxonomy" id="1008153"/>
    <lineage>
        <taxon>Archaea</taxon>
        <taxon>Methanobacteriati</taxon>
        <taxon>Methanobacteriota</taxon>
        <taxon>Stenosarchaea group</taxon>
        <taxon>Halobacteria</taxon>
        <taxon>Halobacteriales</taxon>
        <taxon>Halococcaceae</taxon>
        <taxon>Halalkalicoccus</taxon>
    </lineage>
</organism>